<feature type="non-terminal residue" evidence="1">
    <location>
        <position position="75"/>
    </location>
</feature>
<comment type="caution">
    <text evidence="1">The sequence shown here is derived from an EMBL/GenBank/DDBJ whole genome shotgun (WGS) entry which is preliminary data.</text>
</comment>
<organism evidence="1 2">
    <name type="scientific">Escherichia coli</name>
    <dbReference type="NCBI Taxonomy" id="562"/>
    <lineage>
        <taxon>Bacteria</taxon>
        <taxon>Pseudomonadati</taxon>
        <taxon>Pseudomonadota</taxon>
        <taxon>Gammaproteobacteria</taxon>
        <taxon>Enterobacterales</taxon>
        <taxon>Enterobacteriaceae</taxon>
        <taxon>Escherichia</taxon>
    </lineage>
</organism>
<dbReference type="InterPro" id="IPR006726">
    <property type="entry name" value="PHBA_efflux_AaeB/fusaric-R"/>
</dbReference>
<reference evidence="1" key="1">
    <citation type="submission" date="2020-09" db="EMBL/GenBank/DDBJ databases">
        <title>Emerging polyconal dissemination of OXA-244-producing E. coli in France.</title>
        <authorList>
            <person name="Emeraud C."/>
            <person name="Girlich D."/>
            <person name="Bonnin R.A."/>
            <person name="Jousset A.B."/>
            <person name="Naas T."/>
            <person name="Dortet L."/>
        </authorList>
    </citation>
    <scope>NUCLEOTIDE SEQUENCE</scope>
    <source>
        <strain evidence="1">225E3</strain>
    </source>
</reference>
<dbReference type="GO" id="GO:0022857">
    <property type="term" value="F:transmembrane transporter activity"/>
    <property type="evidence" value="ECO:0007669"/>
    <property type="project" value="InterPro"/>
</dbReference>
<evidence type="ECO:0000313" key="1">
    <source>
        <dbReference type="EMBL" id="MBE0980826.1"/>
    </source>
</evidence>
<proteinExistence type="predicted"/>
<dbReference type="GO" id="GO:0005886">
    <property type="term" value="C:plasma membrane"/>
    <property type="evidence" value="ECO:0007669"/>
    <property type="project" value="InterPro"/>
</dbReference>
<evidence type="ECO:0000313" key="2">
    <source>
        <dbReference type="Proteomes" id="UP000640866"/>
    </source>
</evidence>
<dbReference type="Pfam" id="PF04632">
    <property type="entry name" value="FUSC"/>
    <property type="match status" value="1"/>
</dbReference>
<protein>
    <submittedName>
        <fullName evidence="1">FUSC family protein</fullName>
    </submittedName>
</protein>
<dbReference type="RefSeq" id="WP_192525334.1">
    <property type="nucleotide sequence ID" value="NZ_JACZOI010000299.1"/>
</dbReference>
<name>A0AAP1WE89_ECOLX</name>
<gene>
    <name evidence="1" type="ORF">IH772_26980</name>
</gene>
<sequence>MAASASGGRDWYAALSLPWRTDSLDYVLRSIGAAALALGLGLYLQLDSPFSAASTVLLLINPVQGAVVGKGWWRA</sequence>
<dbReference type="EMBL" id="JACZOI010000299">
    <property type="protein sequence ID" value="MBE0980826.1"/>
    <property type="molecule type" value="Genomic_DNA"/>
</dbReference>
<dbReference type="AlphaFoldDB" id="A0AAP1WE89"/>
<accession>A0AAP1WE89</accession>
<dbReference type="Proteomes" id="UP000640866">
    <property type="component" value="Unassembled WGS sequence"/>
</dbReference>